<evidence type="ECO:0000313" key="2">
    <source>
        <dbReference type="EMBL" id="GAA2522184.1"/>
    </source>
</evidence>
<dbReference type="EMBL" id="BAAATM010000003">
    <property type="protein sequence ID" value="GAA2522184.1"/>
    <property type="molecule type" value="Genomic_DNA"/>
</dbReference>
<gene>
    <name evidence="2" type="ORF">GCM10010423_13840</name>
</gene>
<proteinExistence type="predicted"/>
<name>A0ABN3NH51_9ACTN</name>
<evidence type="ECO:0000256" key="1">
    <source>
        <dbReference type="SAM" id="MobiDB-lite"/>
    </source>
</evidence>
<dbReference type="Proteomes" id="UP001501095">
    <property type="component" value="Unassembled WGS sequence"/>
</dbReference>
<feature type="region of interest" description="Disordered" evidence="1">
    <location>
        <begin position="1"/>
        <end position="41"/>
    </location>
</feature>
<keyword evidence="3" id="KW-1185">Reference proteome</keyword>
<sequence length="41" mass="4426">MKDVHLVDAARTPIGRYDDAPAGVRPDDPERQAIRAAAGRP</sequence>
<accession>A0ABN3NH51</accession>
<organism evidence="2 3">
    <name type="scientific">Streptomyces levis</name>
    <dbReference type="NCBI Taxonomy" id="285566"/>
    <lineage>
        <taxon>Bacteria</taxon>
        <taxon>Bacillati</taxon>
        <taxon>Actinomycetota</taxon>
        <taxon>Actinomycetes</taxon>
        <taxon>Kitasatosporales</taxon>
        <taxon>Streptomycetaceae</taxon>
        <taxon>Streptomyces</taxon>
    </lineage>
</organism>
<reference evidence="2 3" key="1">
    <citation type="journal article" date="2019" name="Int. J. Syst. Evol. Microbiol.">
        <title>The Global Catalogue of Microorganisms (GCM) 10K type strain sequencing project: providing services to taxonomists for standard genome sequencing and annotation.</title>
        <authorList>
            <consortium name="The Broad Institute Genomics Platform"/>
            <consortium name="The Broad Institute Genome Sequencing Center for Infectious Disease"/>
            <person name="Wu L."/>
            <person name="Ma J."/>
        </authorList>
    </citation>
    <scope>NUCLEOTIDE SEQUENCE [LARGE SCALE GENOMIC DNA]</scope>
    <source>
        <strain evidence="2 3">JCM 6924</strain>
    </source>
</reference>
<protein>
    <submittedName>
        <fullName evidence="2">Uncharacterized protein</fullName>
    </submittedName>
</protein>
<comment type="caution">
    <text evidence="2">The sequence shown here is derived from an EMBL/GenBank/DDBJ whole genome shotgun (WGS) entry which is preliminary data.</text>
</comment>
<dbReference type="RefSeq" id="WP_344535075.1">
    <property type="nucleotide sequence ID" value="NZ_BAAATM010000003.1"/>
</dbReference>
<evidence type="ECO:0000313" key="3">
    <source>
        <dbReference type="Proteomes" id="UP001501095"/>
    </source>
</evidence>